<comment type="caution">
    <text evidence="2">The sequence shown here is derived from an EMBL/GenBank/DDBJ whole genome shotgun (WGS) entry which is preliminary data.</text>
</comment>
<feature type="chain" id="PRO_5015938100" description="Lipoprotein" evidence="1">
    <location>
        <begin position="26"/>
        <end position="143"/>
    </location>
</feature>
<feature type="signal peptide" evidence="1">
    <location>
        <begin position="1"/>
        <end position="25"/>
    </location>
</feature>
<sequence>MRAKAPSVLSSLGAFALGACSCQPAQPPAQKEKTEAPPPPHTTYFYVGNDPLSIGDKPRFGASTVALVYPQSCGQVNGVETNGFLKLTFVDAQGRTVTGYTEQAGTFMKEVMVGDPCPAAFDTRAQLDETAAAYRKLEAMTPK</sequence>
<protein>
    <recommendedName>
        <fullName evidence="4">Lipoprotein</fullName>
    </recommendedName>
</protein>
<dbReference type="EMBL" id="QFQB01000020">
    <property type="protein sequence ID" value="PZQ46909.1"/>
    <property type="molecule type" value="Genomic_DNA"/>
</dbReference>
<dbReference type="PROSITE" id="PS51257">
    <property type="entry name" value="PROKAR_LIPOPROTEIN"/>
    <property type="match status" value="1"/>
</dbReference>
<name>A0A2W5N3G6_9BACT</name>
<gene>
    <name evidence="2" type="ORF">DI551_04260</name>
</gene>
<accession>A0A2W5N3G6</accession>
<evidence type="ECO:0008006" key="4">
    <source>
        <dbReference type="Google" id="ProtNLM"/>
    </source>
</evidence>
<dbReference type="AlphaFoldDB" id="A0A2W5N3G6"/>
<reference evidence="2 3" key="1">
    <citation type="submission" date="2017-08" db="EMBL/GenBank/DDBJ databases">
        <title>Infants hospitalized years apart are colonized by the same room-sourced microbial strains.</title>
        <authorList>
            <person name="Brooks B."/>
            <person name="Olm M.R."/>
            <person name="Firek B.A."/>
            <person name="Baker R."/>
            <person name="Thomas B.C."/>
            <person name="Morowitz M.J."/>
            <person name="Banfield J.F."/>
        </authorList>
    </citation>
    <scope>NUCLEOTIDE SEQUENCE [LARGE SCALE GENOMIC DNA]</scope>
    <source>
        <strain evidence="2">S2_005_002_R2_29</strain>
    </source>
</reference>
<dbReference type="Proteomes" id="UP000249417">
    <property type="component" value="Unassembled WGS sequence"/>
</dbReference>
<organism evidence="2 3">
    <name type="scientific">Micavibrio aeruginosavorus</name>
    <dbReference type="NCBI Taxonomy" id="349221"/>
    <lineage>
        <taxon>Bacteria</taxon>
        <taxon>Pseudomonadati</taxon>
        <taxon>Bdellovibrionota</taxon>
        <taxon>Bdellovibrionia</taxon>
        <taxon>Bdellovibrionales</taxon>
        <taxon>Pseudobdellovibrionaceae</taxon>
        <taxon>Micavibrio</taxon>
    </lineage>
</organism>
<evidence type="ECO:0000313" key="2">
    <source>
        <dbReference type="EMBL" id="PZQ46909.1"/>
    </source>
</evidence>
<evidence type="ECO:0000256" key="1">
    <source>
        <dbReference type="SAM" id="SignalP"/>
    </source>
</evidence>
<evidence type="ECO:0000313" key="3">
    <source>
        <dbReference type="Proteomes" id="UP000249417"/>
    </source>
</evidence>
<keyword evidence="1" id="KW-0732">Signal</keyword>
<proteinExistence type="predicted"/>